<dbReference type="PANTHER" id="PTHR21600:SF87">
    <property type="entry name" value="RNA PSEUDOURIDYLATE SYNTHASE DOMAIN-CONTAINING PROTEIN 1"/>
    <property type="match status" value="1"/>
</dbReference>
<reference evidence="6" key="1">
    <citation type="journal article" date="2019" name="Int. J. Syst. Evol. Microbiol.">
        <title>The Global Catalogue of Microorganisms (GCM) 10K type strain sequencing project: providing services to taxonomists for standard genome sequencing and annotation.</title>
        <authorList>
            <consortium name="The Broad Institute Genomics Platform"/>
            <consortium name="The Broad Institute Genome Sequencing Center for Infectious Disease"/>
            <person name="Wu L."/>
            <person name="Ma J."/>
        </authorList>
    </citation>
    <scope>NUCLEOTIDE SEQUENCE [LARGE SCALE GENOMIC DNA]</scope>
    <source>
        <strain evidence="6">CCM 8933</strain>
    </source>
</reference>
<feature type="domain" description="Pseudouridine synthase RsuA/RluA-like" evidence="4">
    <location>
        <begin position="92"/>
        <end position="242"/>
    </location>
</feature>
<sequence length="301" mass="33727">MAWLKTLTIPASLDQQTVRTCLQTWLVPKRIQGQLRQGHRIWVNALPASVATVVHTGDQLRLQFIPSDFRTPTSNYLPDTTGTADILYQTADLLVVNKPAGIKAHPNQPGEVGSILNYLAADLQATNQAPYMVHRLDQMTSGAMLVALNPIVVPILDRLISSKQIHRTYYAWVRGHFTTTTGHFDDPIGHHPTDKRKRWINTVDAQTALTDYHVLRTTAHHSLVQLDLYTGRTHQLRVHLAANGHPIIGDPLYDDQFSPAIPRLFLHAWRLQLQLPFTGEAATVEAPLPVSFKADEQIEGY</sequence>
<dbReference type="InterPro" id="IPR006224">
    <property type="entry name" value="PsdUridine_synth_RluA-like_CS"/>
</dbReference>
<dbReference type="CDD" id="cd02869">
    <property type="entry name" value="PseudoU_synth_RluA_like"/>
    <property type="match status" value="1"/>
</dbReference>
<evidence type="ECO:0000256" key="3">
    <source>
        <dbReference type="RuleBase" id="RU362028"/>
    </source>
</evidence>
<evidence type="ECO:0000256" key="1">
    <source>
        <dbReference type="ARBA" id="ARBA00000073"/>
    </source>
</evidence>
<protein>
    <recommendedName>
        <fullName evidence="3">Pseudouridine synthase</fullName>
        <ecNumber evidence="3">5.4.99.-</ecNumber>
    </recommendedName>
</protein>
<proteinExistence type="inferred from homology"/>
<gene>
    <name evidence="5" type="ORF">ACFP5Y_13625</name>
</gene>
<dbReference type="GO" id="GO:0016853">
    <property type="term" value="F:isomerase activity"/>
    <property type="evidence" value="ECO:0007669"/>
    <property type="project" value="UniProtKB-KW"/>
</dbReference>
<dbReference type="Pfam" id="PF00849">
    <property type="entry name" value="PseudoU_synth_2"/>
    <property type="match status" value="1"/>
</dbReference>
<accession>A0ABW1S334</accession>
<dbReference type="Proteomes" id="UP001596282">
    <property type="component" value="Unassembled WGS sequence"/>
</dbReference>
<name>A0ABW1S334_9LACO</name>
<dbReference type="RefSeq" id="WP_137627517.1">
    <property type="nucleotide sequence ID" value="NZ_BJDJ01000002.1"/>
</dbReference>
<dbReference type="InterPro" id="IPR006145">
    <property type="entry name" value="PsdUridine_synth_RsuA/RluA"/>
</dbReference>
<dbReference type="PANTHER" id="PTHR21600">
    <property type="entry name" value="MITOCHONDRIAL RNA PSEUDOURIDINE SYNTHASE"/>
    <property type="match status" value="1"/>
</dbReference>
<evidence type="ECO:0000313" key="5">
    <source>
        <dbReference type="EMBL" id="MFC6182271.1"/>
    </source>
</evidence>
<dbReference type="PROSITE" id="PS01129">
    <property type="entry name" value="PSI_RLU"/>
    <property type="match status" value="1"/>
</dbReference>
<comment type="caution">
    <text evidence="5">The sequence shown here is derived from an EMBL/GenBank/DDBJ whole genome shotgun (WGS) entry which is preliminary data.</text>
</comment>
<comment type="similarity">
    <text evidence="2 3">Belongs to the pseudouridine synthase RluA family.</text>
</comment>
<dbReference type="InterPro" id="IPR006225">
    <property type="entry name" value="PsdUridine_synth_RluC/D"/>
</dbReference>
<comment type="catalytic activity">
    <reaction evidence="1 3">
        <text>a uridine in RNA = a pseudouridine in RNA</text>
        <dbReference type="Rhea" id="RHEA:48348"/>
        <dbReference type="Rhea" id="RHEA-COMP:12068"/>
        <dbReference type="Rhea" id="RHEA-COMP:12069"/>
        <dbReference type="ChEBI" id="CHEBI:65314"/>
        <dbReference type="ChEBI" id="CHEBI:65315"/>
    </reaction>
</comment>
<keyword evidence="3 5" id="KW-0413">Isomerase</keyword>
<dbReference type="InterPro" id="IPR050188">
    <property type="entry name" value="RluA_PseudoU_synthase"/>
</dbReference>
<dbReference type="EMBL" id="JBHSSC010000044">
    <property type="protein sequence ID" value="MFC6182271.1"/>
    <property type="molecule type" value="Genomic_DNA"/>
</dbReference>
<dbReference type="InterPro" id="IPR020103">
    <property type="entry name" value="PsdUridine_synth_cat_dom_sf"/>
</dbReference>
<comment type="function">
    <text evidence="3">Responsible for synthesis of pseudouridine from uracil.</text>
</comment>
<dbReference type="Gene3D" id="3.30.2350.10">
    <property type="entry name" value="Pseudouridine synthase"/>
    <property type="match status" value="1"/>
</dbReference>
<dbReference type="SUPFAM" id="SSF55120">
    <property type="entry name" value="Pseudouridine synthase"/>
    <property type="match status" value="1"/>
</dbReference>
<keyword evidence="6" id="KW-1185">Reference proteome</keyword>
<evidence type="ECO:0000256" key="2">
    <source>
        <dbReference type="ARBA" id="ARBA00010876"/>
    </source>
</evidence>
<dbReference type="NCBIfam" id="TIGR00005">
    <property type="entry name" value="rluA_subfam"/>
    <property type="match status" value="1"/>
</dbReference>
<dbReference type="EC" id="5.4.99.-" evidence="3"/>
<evidence type="ECO:0000259" key="4">
    <source>
        <dbReference type="Pfam" id="PF00849"/>
    </source>
</evidence>
<organism evidence="5 6">
    <name type="scientific">Lactiplantibacillus daowaiensis</name>
    <dbReference type="NCBI Taxonomy" id="2559918"/>
    <lineage>
        <taxon>Bacteria</taxon>
        <taxon>Bacillati</taxon>
        <taxon>Bacillota</taxon>
        <taxon>Bacilli</taxon>
        <taxon>Lactobacillales</taxon>
        <taxon>Lactobacillaceae</taxon>
        <taxon>Lactiplantibacillus</taxon>
    </lineage>
</organism>
<evidence type="ECO:0000313" key="6">
    <source>
        <dbReference type="Proteomes" id="UP001596282"/>
    </source>
</evidence>